<evidence type="ECO:0000313" key="3">
    <source>
        <dbReference type="EMBL" id="RNF10020.1"/>
    </source>
</evidence>
<feature type="compositionally biased region" description="Low complexity" evidence="1">
    <location>
        <begin position="301"/>
        <end position="313"/>
    </location>
</feature>
<proteinExistence type="predicted"/>
<dbReference type="RefSeq" id="XP_029226148.1">
    <property type="nucleotide sequence ID" value="XM_029373723.1"/>
</dbReference>
<dbReference type="Proteomes" id="UP000284403">
    <property type="component" value="Unassembled WGS sequence"/>
</dbReference>
<comment type="caution">
    <text evidence="3">The sequence shown here is derived from an EMBL/GenBank/DDBJ whole genome shotgun (WGS) entry which is preliminary data.</text>
</comment>
<feature type="region of interest" description="Disordered" evidence="1">
    <location>
        <begin position="118"/>
        <end position="149"/>
    </location>
</feature>
<dbReference type="AlphaFoldDB" id="A0A3R7KUK5"/>
<dbReference type="InterPro" id="IPR057776">
    <property type="entry name" value="UTP23_sensor"/>
</dbReference>
<dbReference type="EMBL" id="MKKU01000493">
    <property type="protein sequence ID" value="RNF10020.1"/>
    <property type="molecule type" value="Genomic_DNA"/>
</dbReference>
<sequence length="368" mass="39426">MKRRVLRAHANKRRLRLLSAEHGLRLDAYSILCDASFLRALMLATGASDRSPARALKALMYETFAAATAHVSKEAEAGAEAGSAAGAPQVRRPKDLTLALYYLPETATSLRRMAQQRLAGWETASAPRKQKERNEGSATTPAVRDERRTPLSMVESLLAGLECAGGEAAATGRNEAKAIAQFLAAAGSVESRIPHAAQERKNAHFFFVATQSHDVRRLLPRSAALIRLTTSPTALWIERNGDAFHYGEEGAANSTPRQESAAAAGGKVLSAADVAFMRHLSADLVPAAGANKRRRSETSNAAAAKMPDTTAAPQPKAAPMTGHKSSMRRGNATRSRRKAVGGPNPLAVKKKRVREVFRVDLGASKKPK</sequence>
<feature type="region of interest" description="Disordered" evidence="1">
    <location>
        <begin position="287"/>
        <end position="351"/>
    </location>
</feature>
<gene>
    <name evidence="3" type="ORF">Tco025E_06855</name>
</gene>
<evidence type="ECO:0000313" key="4">
    <source>
        <dbReference type="Proteomes" id="UP000284403"/>
    </source>
</evidence>
<protein>
    <recommendedName>
        <fullName evidence="2">UTP23 sensor motif region domain-containing protein</fullName>
    </recommendedName>
</protein>
<evidence type="ECO:0000259" key="2">
    <source>
        <dbReference type="Pfam" id="PF24779"/>
    </source>
</evidence>
<dbReference type="OrthoDB" id="246482at2759"/>
<name>A0A3R7KUK5_9TRYP</name>
<dbReference type="GeneID" id="40320466"/>
<organism evidence="3 4">
    <name type="scientific">Trypanosoma conorhini</name>
    <dbReference type="NCBI Taxonomy" id="83891"/>
    <lineage>
        <taxon>Eukaryota</taxon>
        <taxon>Discoba</taxon>
        <taxon>Euglenozoa</taxon>
        <taxon>Kinetoplastea</taxon>
        <taxon>Metakinetoplastina</taxon>
        <taxon>Trypanosomatida</taxon>
        <taxon>Trypanosomatidae</taxon>
        <taxon>Trypanosoma</taxon>
    </lineage>
</organism>
<accession>A0A3R7KUK5</accession>
<evidence type="ECO:0000256" key="1">
    <source>
        <dbReference type="SAM" id="MobiDB-lite"/>
    </source>
</evidence>
<keyword evidence="4" id="KW-1185">Reference proteome</keyword>
<reference evidence="3 4" key="1">
    <citation type="journal article" date="2018" name="BMC Genomics">
        <title>Genomic comparison of Trypanosoma conorhini and Trypanosoma rangeli to Trypanosoma cruzi strains of high and low virulence.</title>
        <authorList>
            <person name="Bradwell K.R."/>
            <person name="Koparde V.N."/>
            <person name="Matveyev A.V."/>
            <person name="Serrano M.G."/>
            <person name="Alves J.M."/>
            <person name="Parikh H."/>
            <person name="Huang B."/>
            <person name="Lee V."/>
            <person name="Espinosa-Alvarez O."/>
            <person name="Ortiz P.A."/>
            <person name="Costa-Martins A.G."/>
            <person name="Teixeira M.M."/>
            <person name="Buck G.A."/>
        </authorList>
    </citation>
    <scope>NUCLEOTIDE SEQUENCE [LARGE SCALE GENOMIC DNA]</scope>
    <source>
        <strain evidence="3 4">025E</strain>
    </source>
</reference>
<dbReference type="Pfam" id="PF24779">
    <property type="entry name" value="UTP23_sensor"/>
    <property type="match status" value="1"/>
</dbReference>
<feature type="domain" description="UTP23 sensor motif region" evidence="2">
    <location>
        <begin position="336"/>
        <end position="352"/>
    </location>
</feature>